<dbReference type="GO" id="GO:0008168">
    <property type="term" value="F:methyltransferase activity"/>
    <property type="evidence" value="ECO:0007669"/>
    <property type="project" value="UniProtKB-KW"/>
</dbReference>
<gene>
    <name evidence="1" type="ORF">H8S17_14370</name>
</gene>
<comment type="caution">
    <text evidence="1">The sequence shown here is derived from an EMBL/GenBank/DDBJ whole genome shotgun (WGS) entry which is preliminary data.</text>
</comment>
<accession>A0A923LSR8</accession>
<protein>
    <submittedName>
        <fullName evidence="1">Eco57I restriction-modification methylase domain-containing protein</fullName>
    </submittedName>
</protein>
<reference evidence="1" key="1">
    <citation type="submission" date="2020-08" db="EMBL/GenBank/DDBJ databases">
        <title>Genome public.</title>
        <authorList>
            <person name="Liu C."/>
            <person name="Sun Q."/>
        </authorList>
    </citation>
    <scope>NUCLEOTIDE SEQUENCE</scope>
    <source>
        <strain evidence="1">BX1005</strain>
    </source>
</reference>
<keyword evidence="1" id="KW-0808">Transferase</keyword>
<evidence type="ECO:0000313" key="2">
    <source>
        <dbReference type="Proteomes" id="UP000606720"/>
    </source>
</evidence>
<dbReference type="PROSITE" id="PS00092">
    <property type="entry name" value="N6_MTASE"/>
    <property type="match status" value="1"/>
</dbReference>
<keyword evidence="2" id="KW-1185">Reference proteome</keyword>
<dbReference type="GO" id="GO:0032259">
    <property type="term" value="P:methylation"/>
    <property type="evidence" value="ECO:0007669"/>
    <property type="project" value="UniProtKB-KW"/>
</dbReference>
<organism evidence="1 2">
    <name type="scientific">Roseburia zhanii</name>
    <dbReference type="NCBI Taxonomy" id="2763064"/>
    <lineage>
        <taxon>Bacteria</taxon>
        <taxon>Bacillati</taxon>
        <taxon>Bacillota</taxon>
        <taxon>Clostridia</taxon>
        <taxon>Lachnospirales</taxon>
        <taxon>Lachnospiraceae</taxon>
        <taxon>Roseburia</taxon>
    </lineage>
</organism>
<name>A0A923LSR8_9FIRM</name>
<dbReference type="InterPro" id="IPR002052">
    <property type="entry name" value="DNA_methylase_N6_adenine_CS"/>
</dbReference>
<sequence length="282" mass="32858">MKFDVVIGNPPYNRGIDIDFVFLGYTLCDKYTCMITPAKWQTAEASQGIASQHSYGEFRQVIVPCIKQVCFYPCCKDVFDIYQTDGISYFLVDKNKKSDTAFVSNKCNDINVFNGEEYRSILHEESLLNIGQEIIDSLGAYKVFQFPYITGNKHYEIWMNTKVSGYDWYATKHPRYVLSISRLIDNTKNESYSGESKCIFESDSIEECKSFVSWIYSKFTRFFLVPNISKLNNIQTNHCFRFVPAPPTGKFDHIYTDEELYEAFDLPQKYRDVIESVIKERK</sequence>
<keyword evidence="1" id="KW-0489">Methyltransferase</keyword>
<evidence type="ECO:0000313" key="1">
    <source>
        <dbReference type="EMBL" id="MBC5715369.1"/>
    </source>
</evidence>
<dbReference type="GO" id="GO:0003676">
    <property type="term" value="F:nucleic acid binding"/>
    <property type="evidence" value="ECO:0007669"/>
    <property type="project" value="InterPro"/>
</dbReference>
<dbReference type="InterPro" id="IPR029063">
    <property type="entry name" value="SAM-dependent_MTases_sf"/>
</dbReference>
<dbReference type="SUPFAM" id="SSF53335">
    <property type="entry name" value="S-adenosyl-L-methionine-dependent methyltransferases"/>
    <property type="match status" value="1"/>
</dbReference>
<dbReference type="EMBL" id="JACOPH010000019">
    <property type="protein sequence ID" value="MBC5715369.1"/>
    <property type="molecule type" value="Genomic_DNA"/>
</dbReference>
<proteinExistence type="predicted"/>
<dbReference type="Proteomes" id="UP000606720">
    <property type="component" value="Unassembled WGS sequence"/>
</dbReference>
<dbReference type="AlphaFoldDB" id="A0A923LSR8"/>